<gene>
    <name evidence="5" type="ORF">C3L33_04357</name>
</gene>
<accession>A0A6A4LS02</accession>
<dbReference type="PANTHER" id="PTHR32410:SF216">
    <property type="entry name" value="PHORBOL-ESTER_DAG-TYPE DOMAIN-CONTAINING PROTEIN"/>
    <property type="match status" value="1"/>
</dbReference>
<evidence type="ECO:0000256" key="2">
    <source>
        <dbReference type="ARBA" id="ARBA00022737"/>
    </source>
</evidence>
<dbReference type="EMBL" id="QEFC01000554">
    <property type="protein sequence ID" value="KAE9463726.1"/>
    <property type="molecule type" value="Genomic_DNA"/>
</dbReference>
<keyword evidence="3" id="KW-0862">Zinc</keyword>
<sequence length="398" mass="45108">KNTIIVLNLPMKSNIVKSVIVIMLSNPNVRSVPLKFTEEIGFITVPNAIILPIYIALSNETENQSHDLGLKPINLSSSNSATATSDADLHNFRVICLPVPDDSADIITQFIKNTAIQRNHEGAAEIKHDSHRHTLTLYEEPIDHASSHFNVALNVQKCCGCAQSISAPFYCCLKCEFYLHVWCAELPEELRHPTHLQHTLFLSKYATAGKCNCCNLYGSTFFYKCEECNFHLDCKCASLPRVIKHESHDKHILALRPTSSSGTCISCSANLTISFQCLGCKFNVCVRCAILPCAVRHRYDKHPFTLTYSPCPYRTDDDFCEICEEGIDSNRWFYHCEKCDQYLHTDCILPVDQFSNMVYNGWKPINSREEIDSCEEEIDSWEEEEIDSCEEEEIEGGI</sequence>
<dbReference type="Pfam" id="PF03107">
    <property type="entry name" value="C1_2"/>
    <property type="match status" value="2"/>
</dbReference>
<evidence type="ECO:0000256" key="1">
    <source>
        <dbReference type="ARBA" id="ARBA00022723"/>
    </source>
</evidence>
<keyword evidence="1" id="KW-0479">Metal-binding</keyword>
<feature type="non-terminal residue" evidence="5">
    <location>
        <position position="1"/>
    </location>
</feature>
<protein>
    <recommendedName>
        <fullName evidence="4">Phorbol-ester/DAG-type domain-containing protein</fullName>
    </recommendedName>
</protein>
<comment type="caution">
    <text evidence="5">The sequence shown here is derived from an EMBL/GenBank/DDBJ whole genome shotgun (WGS) entry which is preliminary data.</text>
</comment>
<dbReference type="OrthoDB" id="1884766at2759"/>
<dbReference type="PANTHER" id="PTHR32410">
    <property type="entry name" value="CYSTEINE/HISTIDINE-RICH C1 DOMAIN FAMILY PROTEIN"/>
    <property type="match status" value="1"/>
</dbReference>
<name>A0A6A4LS02_9ERIC</name>
<keyword evidence="6" id="KW-1185">Reference proteome</keyword>
<feature type="domain" description="Phorbol-ester/DAG-type" evidence="4">
    <location>
        <begin position="296"/>
        <end position="355"/>
    </location>
</feature>
<dbReference type="InterPro" id="IPR002219">
    <property type="entry name" value="PKC_DAG/PE"/>
</dbReference>
<organism evidence="5 6">
    <name type="scientific">Rhododendron williamsianum</name>
    <dbReference type="NCBI Taxonomy" id="262921"/>
    <lineage>
        <taxon>Eukaryota</taxon>
        <taxon>Viridiplantae</taxon>
        <taxon>Streptophyta</taxon>
        <taxon>Embryophyta</taxon>
        <taxon>Tracheophyta</taxon>
        <taxon>Spermatophyta</taxon>
        <taxon>Magnoliopsida</taxon>
        <taxon>eudicotyledons</taxon>
        <taxon>Gunneridae</taxon>
        <taxon>Pentapetalae</taxon>
        <taxon>asterids</taxon>
        <taxon>Ericales</taxon>
        <taxon>Ericaceae</taxon>
        <taxon>Ericoideae</taxon>
        <taxon>Rhodoreae</taxon>
        <taxon>Rhododendron</taxon>
    </lineage>
</organism>
<reference evidence="5 6" key="1">
    <citation type="journal article" date="2019" name="Genome Biol. Evol.">
        <title>The Rhododendron genome and chromosomal organization provide insight into shared whole-genome duplications across the heath family (Ericaceae).</title>
        <authorList>
            <person name="Soza V.L."/>
            <person name="Lindsley D."/>
            <person name="Waalkes A."/>
            <person name="Ramage E."/>
            <person name="Patwardhan R.P."/>
            <person name="Burton J.N."/>
            <person name="Adey A."/>
            <person name="Kumar A."/>
            <person name="Qiu R."/>
            <person name="Shendure J."/>
            <person name="Hall B."/>
        </authorList>
    </citation>
    <scope>NUCLEOTIDE SEQUENCE [LARGE SCALE GENOMIC DNA]</scope>
    <source>
        <strain evidence="5">RSF 1966-606</strain>
    </source>
</reference>
<evidence type="ECO:0000313" key="6">
    <source>
        <dbReference type="Proteomes" id="UP000428333"/>
    </source>
</evidence>
<proteinExistence type="predicted"/>
<dbReference type="InterPro" id="IPR053192">
    <property type="entry name" value="Vacuole_Formation_Reg"/>
</dbReference>
<keyword evidence="2" id="KW-0677">Repeat</keyword>
<dbReference type="GO" id="GO:0046872">
    <property type="term" value="F:metal ion binding"/>
    <property type="evidence" value="ECO:0007669"/>
    <property type="project" value="UniProtKB-KW"/>
</dbReference>
<dbReference type="AlphaFoldDB" id="A0A6A4LS02"/>
<dbReference type="InterPro" id="IPR004146">
    <property type="entry name" value="DC1"/>
</dbReference>
<dbReference type="PROSITE" id="PS50081">
    <property type="entry name" value="ZF_DAG_PE_2"/>
    <property type="match status" value="1"/>
</dbReference>
<evidence type="ECO:0000256" key="3">
    <source>
        <dbReference type="ARBA" id="ARBA00022833"/>
    </source>
</evidence>
<dbReference type="SUPFAM" id="SSF57889">
    <property type="entry name" value="Cysteine-rich domain"/>
    <property type="match status" value="2"/>
</dbReference>
<dbReference type="Proteomes" id="UP000428333">
    <property type="component" value="Linkage Group LG03"/>
</dbReference>
<dbReference type="InterPro" id="IPR046349">
    <property type="entry name" value="C1-like_sf"/>
</dbReference>
<evidence type="ECO:0000313" key="5">
    <source>
        <dbReference type="EMBL" id="KAE9463726.1"/>
    </source>
</evidence>
<evidence type="ECO:0000259" key="4">
    <source>
        <dbReference type="PROSITE" id="PS50081"/>
    </source>
</evidence>